<feature type="compositionally biased region" description="Low complexity" evidence="1">
    <location>
        <begin position="407"/>
        <end position="418"/>
    </location>
</feature>
<organism evidence="3 5">
    <name type="scientific">Litorihabitans aurantiacus</name>
    <dbReference type="NCBI Taxonomy" id="1930061"/>
    <lineage>
        <taxon>Bacteria</taxon>
        <taxon>Bacillati</taxon>
        <taxon>Actinomycetota</taxon>
        <taxon>Actinomycetes</taxon>
        <taxon>Micrococcales</taxon>
        <taxon>Beutenbergiaceae</taxon>
        <taxon>Litorihabitans</taxon>
    </lineage>
</organism>
<keyword evidence="2" id="KW-0812">Transmembrane</keyword>
<dbReference type="AlphaFoldDB" id="A0AA38CWR1"/>
<accession>A0AA38CWR1</accession>
<feature type="transmembrane region" description="Helical" evidence="2">
    <location>
        <begin position="362"/>
        <end position="383"/>
    </location>
</feature>
<feature type="transmembrane region" description="Helical" evidence="2">
    <location>
        <begin position="300"/>
        <end position="325"/>
    </location>
</feature>
<gene>
    <name evidence="3" type="ORF">GCM10025875_36470</name>
    <name evidence="4" type="ORF">GCM10025875_37150</name>
</gene>
<keyword evidence="2" id="KW-0472">Membrane</keyword>
<feature type="transmembrane region" description="Helical" evidence="2">
    <location>
        <begin position="170"/>
        <end position="192"/>
    </location>
</feature>
<feature type="transmembrane region" description="Helical" evidence="2">
    <location>
        <begin position="138"/>
        <end position="158"/>
    </location>
</feature>
<feature type="transmembrane region" description="Helical" evidence="2">
    <location>
        <begin position="337"/>
        <end position="356"/>
    </location>
</feature>
<reference evidence="3" key="1">
    <citation type="journal article" date="2014" name="Int. J. Syst. Evol. Microbiol.">
        <title>Complete genome sequence of Corynebacterium casei LMG S-19264T (=DSM 44701T), isolated from a smear-ripened cheese.</title>
        <authorList>
            <consortium name="US DOE Joint Genome Institute (JGI-PGF)"/>
            <person name="Walter F."/>
            <person name="Albersmeier A."/>
            <person name="Kalinowski J."/>
            <person name="Ruckert C."/>
        </authorList>
    </citation>
    <scope>NUCLEOTIDE SEQUENCE</scope>
    <source>
        <strain evidence="3">NBRC 112290</strain>
    </source>
</reference>
<dbReference type="Proteomes" id="UP001157161">
    <property type="component" value="Unassembled WGS sequence"/>
</dbReference>
<feature type="compositionally biased region" description="Low complexity" evidence="1">
    <location>
        <begin position="429"/>
        <end position="448"/>
    </location>
</feature>
<evidence type="ECO:0000313" key="4">
    <source>
        <dbReference type="EMBL" id="GMA33723.1"/>
    </source>
</evidence>
<evidence type="ECO:0008006" key="6">
    <source>
        <dbReference type="Google" id="ProtNLM"/>
    </source>
</evidence>
<keyword evidence="5" id="KW-1185">Reference proteome</keyword>
<feature type="transmembrane region" description="Helical" evidence="2">
    <location>
        <begin position="62"/>
        <end position="86"/>
    </location>
</feature>
<reference evidence="3" key="2">
    <citation type="submission" date="2023-02" db="EMBL/GenBank/DDBJ databases">
        <authorList>
            <person name="Sun Q."/>
            <person name="Mori K."/>
        </authorList>
    </citation>
    <scope>NUCLEOTIDE SEQUENCE</scope>
    <source>
        <strain evidence="3">NBRC 112290</strain>
    </source>
</reference>
<name>A0AA38CWR1_9MICO</name>
<feature type="compositionally biased region" description="Gly residues" evidence="1">
    <location>
        <begin position="559"/>
        <end position="568"/>
    </location>
</feature>
<keyword evidence="2" id="KW-1133">Transmembrane helix</keyword>
<feature type="region of interest" description="Disordered" evidence="1">
    <location>
        <begin position="400"/>
        <end position="568"/>
    </location>
</feature>
<protein>
    <recommendedName>
        <fullName evidence="6">Type IV secretion system protein</fullName>
    </recommendedName>
</protein>
<evidence type="ECO:0000256" key="1">
    <source>
        <dbReference type="SAM" id="MobiDB-lite"/>
    </source>
</evidence>
<feature type="transmembrane region" description="Helical" evidence="2">
    <location>
        <begin position="244"/>
        <end position="266"/>
    </location>
</feature>
<feature type="compositionally biased region" description="Gly residues" evidence="1">
    <location>
        <begin position="449"/>
        <end position="519"/>
    </location>
</feature>
<dbReference type="RefSeq" id="WP_284252920.1">
    <property type="nucleotide sequence ID" value="NZ_BSUM01000003.1"/>
</dbReference>
<feature type="compositionally biased region" description="Low complexity" evidence="1">
    <location>
        <begin position="520"/>
        <end position="552"/>
    </location>
</feature>
<proteinExistence type="predicted"/>
<feature type="transmembrane region" description="Helical" evidence="2">
    <location>
        <begin position="98"/>
        <end position="118"/>
    </location>
</feature>
<evidence type="ECO:0000256" key="2">
    <source>
        <dbReference type="SAM" id="Phobius"/>
    </source>
</evidence>
<dbReference type="EMBL" id="BSUM01000003">
    <property type="protein sequence ID" value="GMA33655.1"/>
    <property type="molecule type" value="Genomic_DNA"/>
</dbReference>
<evidence type="ECO:0000313" key="5">
    <source>
        <dbReference type="Proteomes" id="UP001157161"/>
    </source>
</evidence>
<feature type="compositionally biased region" description="Gly residues" evidence="1">
    <location>
        <begin position="419"/>
        <end position="428"/>
    </location>
</feature>
<comment type="caution">
    <text evidence="3">The sequence shown here is derived from an EMBL/GenBank/DDBJ whole genome shotgun (WGS) entry which is preliminary data.</text>
</comment>
<evidence type="ECO:0000313" key="3">
    <source>
        <dbReference type="EMBL" id="GMA33655.1"/>
    </source>
</evidence>
<dbReference type="EMBL" id="BSUM01000004">
    <property type="protein sequence ID" value="GMA33723.1"/>
    <property type="molecule type" value="Genomic_DNA"/>
</dbReference>
<sequence>MVVGDAIENMQRATEQALAQALGQVATIWVNVDTPQLSGSGDASVDLGQAPGAAELTQVLSYITWIGFAVATLALILLGVMVARGVSRGQGAGILNRSFWFAAGVVVLGGGAAIVGAVMPTRPQNVAGTAAFLQSSLWYFTGALVVLSVIIGGIRMVITQRADAGKDVLRSLVTFLVVSALGVTITALLITVSDRFSVWILEQALDCPAGEDAACFGENLVRVLHMAEQGAGAGGDGSGAGPTLVPLMIIVLGLIALLAALVQVVLMFARAGMLVLMTGLLPTVASFTSTETGRAWFWKAIGWTGAFIAYKPVAAIIYATGFQLVGSDWATSDPLQSTLTGLLMLGLAVVALPAMMRFVTPVVGAAAGGAGGGALAAGALAALPTGAAAIARLGGGGGGSGSGGGAAVSTQASPQGSNGSAGQGGSQGAPGPAGSTSQGAGAPAPGGTSSPGGAGGSQNGEQGASGSGGSKGGSGGGSAGQSGSPGGRDGASGASQGGGGAGAAGGSGPGAGAAGGGASGAAAGAASKAHPVVAAASVAADGAKAAGAAAKQVGKDVSGEGGGPSGSR</sequence>